<dbReference type="EnsemblMetazoa" id="XM_003382557.2">
    <property type="protein sequence ID" value="XP_003382605.1"/>
    <property type="gene ID" value="LOC100634629"/>
</dbReference>
<dbReference type="AlphaFoldDB" id="A0A1X7VUM3"/>
<dbReference type="FunFam" id="3.10.20.90:FF:000160">
    <property type="entry name" value="Polyubiquitin-C"/>
    <property type="match status" value="1"/>
</dbReference>
<dbReference type="InterPro" id="IPR019956">
    <property type="entry name" value="Ubiquitin_dom"/>
</dbReference>
<dbReference type="CDD" id="cd17039">
    <property type="entry name" value="Ubl_ubiquitin_like"/>
    <property type="match status" value="2"/>
</dbReference>
<keyword evidence="4" id="KW-1185">Reference proteome</keyword>
<dbReference type="SMART" id="SM00213">
    <property type="entry name" value="UBQ"/>
    <property type="match status" value="6"/>
</dbReference>
<reference evidence="3" key="2">
    <citation type="submission" date="2017-05" db="UniProtKB">
        <authorList>
            <consortium name="EnsemblMetazoa"/>
        </authorList>
    </citation>
    <scope>IDENTIFICATION</scope>
</reference>
<dbReference type="OrthoDB" id="428577at2759"/>
<dbReference type="SUPFAM" id="SSF54236">
    <property type="entry name" value="Ubiquitin-like"/>
    <property type="match status" value="8"/>
</dbReference>
<dbReference type="Proteomes" id="UP000007879">
    <property type="component" value="Unassembled WGS sequence"/>
</dbReference>
<evidence type="ECO:0000259" key="2">
    <source>
        <dbReference type="PROSITE" id="PS50053"/>
    </source>
</evidence>
<keyword evidence="1" id="KW-1133">Transmembrane helix</keyword>
<name>A0A1X7VUM3_AMPQE</name>
<feature type="domain" description="Ubiquitin-like" evidence="2">
    <location>
        <begin position="314"/>
        <end position="385"/>
    </location>
</feature>
<feature type="domain" description="Ubiquitin-like" evidence="2">
    <location>
        <begin position="161"/>
        <end position="236"/>
    </location>
</feature>
<dbReference type="PANTHER" id="PTHR10666">
    <property type="entry name" value="UBIQUITIN"/>
    <property type="match status" value="1"/>
</dbReference>
<keyword evidence="1" id="KW-0812">Transmembrane</keyword>
<dbReference type="InterPro" id="IPR029071">
    <property type="entry name" value="Ubiquitin-like_domsf"/>
</dbReference>
<dbReference type="STRING" id="400682.A0A1X7VUM3"/>
<evidence type="ECO:0000313" key="3">
    <source>
        <dbReference type="EnsemblMetazoa" id="Aqu2.1.44036_001"/>
    </source>
</evidence>
<dbReference type="Pfam" id="PF00240">
    <property type="entry name" value="ubiquitin"/>
    <property type="match status" value="6"/>
</dbReference>
<dbReference type="InterPro" id="IPR050158">
    <property type="entry name" value="Ubiquitin_ubiquitin-like"/>
</dbReference>
<protein>
    <recommendedName>
        <fullName evidence="2">Ubiquitin-like domain-containing protein</fullName>
    </recommendedName>
</protein>
<accession>A0A1X7VUM3</accession>
<dbReference type="PRINTS" id="PR00348">
    <property type="entry name" value="UBIQUITIN"/>
</dbReference>
<feature type="domain" description="Ubiquitin-like" evidence="2">
    <location>
        <begin position="465"/>
        <end position="517"/>
    </location>
</feature>
<dbReference type="InParanoid" id="A0A1X7VUM3"/>
<proteinExistence type="predicted"/>
<dbReference type="Gene3D" id="1.10.533.10">
    <property type="entry name" value="Death Domain, Fas"/>
    <property type="match status" value="1"/>
</dbReference>
<dbReference type="Gene3D" id="3.10.20.90">
    <property type="entry name" value="Phosphatidylinositol 3-kinase Catalytic Subunit, Chain A, domain 1"/>
    <property type="match status" value="6"/>
</dbReference>
<dbReference type="InterPro" id="IPR011029">
    <property type="entry name" value="DEATH-like_dom_sf"/>
</dbReference>
<feature type="transmembrane region" description="Helical" evidence="1">
    <location>
        <begin position="12"/>
        <end position="42"/>
    </location>
</feature>
<feature type="domain" description="Ubiquitin-like" evidence="2">
    <location>
        <begin position="238"/>
        <end position="298"/>
    </location>
</feature>
<dbReference type="eggNOG" id="KOG0001">
    <property type="taxonomic scope" value="Eukaryota"/>
</dbReference>
<dbReference type="KEGG" id="aqu:100634629"/>
<sequence length="817" mass="93244">MIIFIVTVIIRFFELLFVIQILLFVTAALLAVSRLLLFYLVLHEGARRLVDRQVAAILQPDEKDNSSDETIILFVRNFLTSGAKPLVIQAKRSDTIESVKQKIVDRLDTQQTSPTDQKQIMLFNGRHKMLIYEEKTLSNYNIKNEDTIRLCRVAHVKRGFMLIHVKTLTGKEINLIAEPFVTVEKVMEKIQDIEGIPPDQQRLIYVGKQLENCRIISDYFIKNGSVLHLVLRLRGGGLTILVNVFGMGVLHFSAGTPDTIMSIKEQIEKKIKISPYYQTLIFSGMKMEDDLTLADYNILQSGYILYLELCLDLNKIDVVTPDGVSFTYRIEPSDTVENVKAKILYIGTNGVPRDQLMLSFDGRILENDKTLLDYNIHKENHLYLIFPSQPDCNTINVATPTGETITVVYNPSDTIKNVKSKIQDKGGILSYRQVLTFYKELDDLQTISECRIKRGHTIYLSLLPTKIYLKFLEESYDLSHIQEDTTIKSIKEKASAFTNIPIEQLLLFLDGHPIYDNSKQIKGFYRLLFEFEVQLNEHSIASITVALTVGVRRTYQVALGARVGDLKGLIEESTEIPVSKQLLYDASIQHVLWNEAPLYQYYIRGVQTNNVCIDLFVPLTVHVSIPSKSAVVEESILLDERVFDLKKRLCIQHGLNLSYVTLTYNQSIMSDDKFLGDYQIHDDDAMLELSLGTTLPTPPSDVSFHPPVANLSPAADPPPPPQLHWINRHSDLMKDVAAQAPDQWRNIGTMLDIHFSQLNSFRDQFNADPMACYSAVFQYWQTSIRNHPFTWNTIVEVLESDVVLRRDLAAKIREKYL</sequence>
<gene>
    <name evidence="3" type="primary">100634629</name>
</gene>
<keyword evidence="1" id="KW-0472">Membrane</keyword>
<feature type="domain" description="Ubiquitin-like" evidence="2">
    <location>
        <begin position="71"/>
        <end position="150"/>
    </location>
</feature>
<dbReference type="InterPro" id="IPR000626">
    <property type="entry name" value="Ubiquitin-like_dom"/>
</dbReference>
<evidence type="ECO:0000313" key="4">
    <source>
        <dbReference type="Proteomes" id="UP000007879"/>
    </source>
</evidence>
<organism evidence="3">
    <name type="scientific">Amphimedon queenslandica</name>
    <name type="common">Sponge</name>
    <dbReference type="NCBI Taxonomy" id="400682"/>
    <lineage>
        <taxon>Eukaryota</taxon>
        <taxon>Metazoa</taxon>
        <taxon>Porifera</taxon>
        <taxon>Demospongiae</taxon>
        <taxon>Heteroscleromorpha</taxon>
        <taxon>Haplosclerida</taxon>
        <taxon>Niphatidae</taxon>
        <taxon>Amphimedon</taxon>
    </lineage>
</organism>
<reference evidence="4" key="1">
    <citation type="journal article" date="2010" name="Nature">
        <title>The Amphimedon queenslandica genome and the evolution of animal complexity.</title>
        <authorList>
            <person name="Srivastava M."/>
            <person name="Simakov O."/>
            <person name="Chapman J."/>
            <person name="Fahey B."/>
            <person name="Gauthier M.E."/>
            <person name="Mitros T."/>
            <person name="Richards G.S."/>
            <person name="Conaco C."/>
            <person name="Dacre M."/>
            <person name="Hellsten U."/>
            <person name="Larroux C."/>
            <person name="Putnam N.H."/>
            <person name="Stanke M."/>
            <person name="Adamska M."/>
            <person name="Darling A."/>
            <person name="Degnan S.M."/>
            <person name="Oakley T.H."/>
            <person name="Plachetzki D.C."/>
            <person name="Zhai Y."/>
            <person name="Adamski M."/>
            <person name="Calcino A."/>
            <person name="Cummins S.F."/>
            <person name="Goodstein D.M."/>
            <person name="Harris C."/>
            <person name="Jackson D.J."/>
            <person name="Leys S.P."/>
            <person name="Shu S."/>
            <person name="Woodcroft B.J."/>
            <person name="Vervoort M."/>
            <person name="Kosik K.S."/>
            <person name="Manning G."/>
            <person name="Degnan B.M."/>
            <person name="Rokhsar D.S."/>
        </authorList>
    </citation>
    <scope>NUCLEOTIDE SEQUENCE [LARGE SCALE GENOMIC DNA]</scope>
</reference>
<dbReference type="PROSITE" id="PS50053">
    <property type="entry name" value="UBIQUITIN_2"/>
    <property type="match status" value="6"/>
</dbReference>
<evidence type="ECO:0000256" key="1">
    <source>
        <dbReference type="SAM" id="Phobius"/>
    </source>
</evidence>
<feature type="domain" description="Ubiquitin-like" evidence="2">
    <location>
        <begin position="393"/>
        <end position="462"/>
    </location>
</feature>
<dbReference type="EnsemblMetazoa" id="Aqu2.1.44036_001">
    <property type="protein sequence ID" value="Aqu2.1.44036_001"/>
    <property type="gene ID" value="Aqu2.1.44036"/>
</dbReference>